<dbReference type="Pfam" id="PF05168">
    <property type="entry name" value="HEPN"/>
    <property type="match status" value="1"/>
</dbReference>
<proteinExistence type="inferred from homology"/>
<accession>A0ABP8KNM6</accession>
<protein>
    <recommendedName>
        <fullName evidence="2">HEPN domain-containing protein</fullName>
    </recommendedName>
</protein>
<evidence type="ECO:0000259" key="2">
    <source>
        <dbReference type="Pfam" id="PF05168"/>
    </source>
</evidence>
<dbReference type="PANTHER" id="PTHR36565">
    <property type="entry name" value="UPF0332 PROTEIN TM_1000"/>
    <property type="match status" value="1"/>
</dbReference>
<dbReference type="Gene3D" id="1.20.120.330">
    <property type="entry name" value="Nucleotidyltransferases domain 2"/>
    <property type="match status" value="1"/>
</dbReference>
<feature type="domain" description="HEPN" evidence="2">
    <location>
        <begin position="12"/>
        <end position="101"/>
    </location>
</feature>
<dbReference type="Proteomes" id="UP001500936">
    <property type="component" value="Unassembled WGS sequence"/>
</dbReference>
<name>A0ABP8KNM6_9BACT</name>
<dbReference type="RefSeq" id="WP_345269544.1">
    <property type="nucleotide sequence ID" value="NZ_BAABHB010000008.1"/>
</dbReference>
<dbReference type="PANTHER" id="PTHR36565:SF1">
    <property type="entry name" value="UPF0332 PROTEIN TM_1000"/>
    <property type="match status" value="1"/>
</dbReference>
<reference evidence="4" key="1">
    <citation type="journal article" date="2019" name="Int. J. Syst. Evol. Microbiol.">
        <title>The Global Catalogue of Microorganisms (GCM) 10K type strain sequencing project: providing services to taxonomists for standard genome sequencing and annotation.</title>
        <authorList>
            <consortium name="The Broad Institute Genomics Platform"/>
            <consortium name="The Broad Institute Genome Sequencing Center for Infectious Disease"/>
            <person name="Wu L."/>
            <person name="Ma J."/>
        </authorList>
    </citation>
    <scope>NUCLEOTIDE SEQUENCE [LARGE SCALE GENOMIC DNA]</scope>
    <source>
        <strain evidence="4">JCM 17925</strain>
    </source>
</reference>
<comment type="caution">
    <text evidence="3">The sequence shown here is derived from an EMBL/GenBank/DDBJ whole genome shotgun (WGS) entry which is preliminary data.</text>
</comment>
<dbReference type="EMBL" id="BAABHB010000008">
    <property type="protein sequence ID" value="GAA4411918.1"/>
    <property type="molecule type" value="Genomic_DNA"/>
</dbReference>
<evidence type="ECO:0000313" key="4">
    <source>
        <dbReference type="Proteomes" id="UP001500936"/>
    </source>
</evidence>
<keyword evidence="4" id="KW-1185">Reference proteome</keyword>
<dbReference type="InterPro" id="IPR007842">
    <property type="entry name" value="HEPN_dom"/>
</dbReference>
<dbReference type="InterPro" id="IPR052226">
    <property type="entry name" value="UPF0332_toxin"/>
</dbReference>
<sequence>MSDFKEQEIAYRIARAQETLSDAKSLIALKGWNSAANRLYYAAYYMVVALMVQEGIKITSHDGAKQMLGLHFIKTGKLDVRYSKIYGHLFNTRQSGDYGNFV</sequence>
<evidence type="ECO:0000313" key="3">
    <source>
        <dbReference type="EMBL" id="GAA4411918.1"/>
    </source>
</evidence>
<gene>
    <name evidence="3" type="ORF">GCM10023187_38390</name>
</gene>
<organism evidence="3 4">
    <name type="scientific">Nibrella viscosa</name>
    <dbReference type="NCBI Taxonomy" id="1084524"/>
    <lineage>
        <taxon>Bacteria</taxon>
        <taxon>Pseudomonadati</taxon>
        <taxon>Bacteroidota</taxon>
        <taxon>Cytophagia</taxon>
        <taxon>Cytophagales</taxon>
        <taxon>Spirosomataceae</taxon>
        <taxon>Nibrella</taxon>
    </lineage>
</organism>
<comment type="similarity">
    <text evidence="1">Belongs to the UPF0332 family.</text>
</comment>
<evidence type="ECO:0000256" key="1">
    <source>
        <dbReference type="ARBA" id="ARBA00038248"/>
    </source>
</evidence>